<evidence type="ECO:0000256" key="1">
    <source>
        <dbReference type="SAM" id="MobiDB-lite"/>
    </source>
</evidence>
<organism evidence="2 3">
    <name type="scientific">Panagrolaimus superbus</name>
    <dbReference type="NCBI Taxonomy" id="310955"/>
    <lineage>
        <taxon>Eukaryota</taxon>
        <taxon>Metazoa</taxon>
        <taxon>Ecdysozoa</taxon>
        <taxon>Nematoda</taxon>
        <taxon>Chromadorea</taxon>
        <taxon>Rhabditida</taxon>
        <taxon>Tylenchina</taxon>
        <taxon>Panagrolaimomorpha</taxon>
        <taxon>Panagrolaimoidea</taxon>
        <taxon>Panagrolaimidae</taxon>
        <taxon>Panagrolaimus</taxon>
    </lineage>
</organism>
<dbReference type="AlphaFoldDB" id="A0A914YT09"/>
<evidence type="ECO:0000313" key="2">
    <source>
        <dbReference type="Proteomes" id="UP000887577"/>
    </source>
</evidence>
<sequence>MSKEESKKVNGAKQKCCKDPEDEKARKAQRNQERDKRRKLKKLYEDLQSAGPLKKPLIEQKIFEISSALNEFKENRHNKIWKQQPSLANTESDSFKIVDELDEKYNNFLNSKNN</sequence>
<proteinExistence type="predicted"/>
<accession>A0A914YT09</accession>
<protein>
    <submittedName>
        <fullName evidence="3">BHLH domain-containing protein</fullName>
    </submittedName>
</protein>
<reference evidence="3" key="1">
    <citation type="submission" date="2022-11" db="UniProtKB">
        <authorList>
            <consortium name="WormBaseParasite"/>
        </authorList>
    </citation>
    <scope>IDENTIFICATION</scope>
</reference>
<evidence type="ECO:0000313" key="3">
    <source>
        <dbReference type="WBParaSite" id="PSU_v2.g3828.t1"/>
    </source>
</evidence>
<name>A0A914YT09_9BILA</name>
<feature type="region of interest" description="Disordered" evidence="1">
    <location>
        <begin position="1"/>
        <end position="39"/>
    </location>
</feature>
<dbReference type="WBParaSite" id="PSU_v2.g3828.t1">
    <property type="protein sequence ID" value="PSU_v2.g3828.t1"/>
    <property type="gene ID" value="PSU_v2.g3828"/>
</dbReference>
<dbReference type="Proteomes" id="UP000887577">
    <property type="component" value="Unplaced"/>
</dbReference>
<feature type="compositionally biased region" description="Basic and acidic residues" evidence="1">
    <location>
        <begin position="16"/>
        <end position="35"/>
    </location>
</feature>
<keyword evidence="2" id="KW-1185">Reference proteome</keyword>